<sequence length="121" mass="11859">MPDGDVLQFDVTKVDVYNDGVFVGTATLGASGATASDIPYRDFSYTHVGGFSTSGSHSLGVKAYDTGSNTGAAAGAVETITVSVSANASPTGAIASPLNGAVVPLNTPVLLSATASDSDGS</sequence>
<protein>
    <recommendedName>
        <fullName evidence="3">Bacterial Ig-like domain-containing protein</fullName>
    </recommendedName>
</protein>
<proteinExistence type="predicted"/>
<feature type="non-terminal residue" evidence="1">
    <location>
        <position position="121"/>
    </location>
</feature>
<reference evidence="1" key="1">
    <citation type="submission" date="2023-09" db="EMBL/GenBank/DDBJ databases">
        <title>Paucibacter sp. APW11 Genome sequencing and assembly.</title>
        <authorList>
            <person name="Kim I."/>
        </authorList>
    </citation>
    <scope>NUCLEOTIDE SEQUENCE</scope>
    <source>
        <strain evidence="1">APW11</strain>
    </source>
</reference>
<dbReference type="RefSeq" id="WP_315649202.1">
    <property type="nucleotide sequence ID" value="NZ_JAVXZY010000002.1"/>
</dbReference>
<comment type="caution">
    <text evidence="1">The sequence shown here is derived from an EMBL/GenBank/DDBJ whole genome shotgun (WGS) entry which is preliminary data.</text>
</comment>
<organism evidence="1 2">
    <name type="scientific">Roseateles aquae</name>
    <dbReference type="NCBI Taxonomy" id="3077235"/>
    <lineage>
        <taxon>Bacteria</taxon>
        <taxon>Pseudomonadati</taxon>
        <taxon>Pseudomonadota</taxon>
        <taxon>Betaproteobacteria</taxon>
        <taxon>Burkholderiales</taxon>
        <taxon>Sphaerotilaceae</taxon>
        <taxon>Roseateles</taxon>
    </lineage>
</organism>
<accession>A0ABU3P9C6</accession>
<dbReference type="InterPro" id="IPR013783">
    <property type="entry name" value="Ig-like_fold"/>
</dbReference>
<dbReference type="Proteomes" id="UP001246372">
    <property type="component" value="Unassembled WGS sequence"/>
</dbReference>
<evidence type="ECO:0000313" key="2">
    <source>
        <dbReference type="Proteomes" id="UP001246372"/>
    </source>
</evidence>
<dbReference type="EMBL" id="JAVXZY010000002">
    <property type="protein sequence ID" value="MDT8998693.1"/>
    <property type="molecule type" value="Genomic_DNA"/>
</dbReference>
<gene>
    <name evidence="1" type="ORF">RQP53_05360</name>
</gene>
<dbReference type="Gene3D" id="2.60.40.10">
    <property type="entry name" value="Immunoglobulins"/>
    <property type="match status" value="1"/>
</dbReference>
<name>A0ABU3P9C6_9BURK</name>
<evidence type="ECO:0008006" key="3">
    <source>
        <dbReference type="Google" id="ProtNLM"/>
    </source>
</evidence>
<keyword evidence="2" id="KW-1185">Reference proteome</keyword>
<evidence type="ECO:0000313" key="1">
    <source>
        <dbReference type="EMBL" id="MDT8998693.1"/>
    </source>
</evidence>